<feature type="transmembrane region" description="Helical" evidence="2">
    <location>
        <begin position="51"/>
        <end position="70"/>
    </location>
</feature>
<proteinExistence type="predicted"/>
<dbReference type="EMBL" id="FNXT01000969">
    <property type="protein sequence ID" value="SZX70029.1"/>
    <property type="molecule type" value="Genomic_DNA"/>
</dbReference>
<dbReference type="Proteomes" id="UP000256970">
    <property type="component" value="Unassembled WGS sequence"/>
</dbReference>
<evidence type="ECO:0000313" key="4">
    <source>
        <dbReference type="Proteomes" id="UP000256970"/>
    </source>
</evidence>
<protein>
    <submittedName>
        <fullName evidence="3">Uncharacterized protein</fullName>
    </submittedName>
</protein>
<evidence type="ECO:0000313" key="3">
    <source>
        <dbReference type="EMBL" id="SZX70029.1"/>
    </source>
</evidence>
<keyword evidence="2" id="KW-0812">Transmembrane</keyword>
<keyword evidence="2" id="KW-0472">Membrane</keyword>
<dbReference type="AlphaFoldDB" id="A0A383VYS7"/>
<name>A0A383VYS7_TETOB</name>
<gene>
    <name evidence="3" type="ORF">BQ4739_LOCUS10280</name>
</gene>
<evidence type="ECO:0000256" key="1">
    <source>
        <dbReference type="SAM" id="MobiDB-lite"/>
    </source>
</evidence>
<feature type="region of interest" description="Disordered" evidence="1">
    <location>
        <begin position="21"/>
        <end position="40"/>
    </location>
</feature>
<keyword evidence="4" id="KW-1185">Reference proteome</keyword>
<keyword evidence="2" id="KW-1133">Transmembrane helix</keyword>
<sequence>MPQTQLQLQQQQTQRLLVCSRASSGSSSSSSPQQPQGGGILGFFDRLPPRVQLGIMGGLLFIGMFVIPFLQPSFMYGDTSKTAQQQTITNVKEGSVSSEPKVYKLPCYVPGASELYDFLQASRPCTADM</sequence>
<feature type="compositionally biased region" description="Low complexity" evidence="1">
    <location>
        <begin position="21"/>
        <end position="35"/>
    </location>
</feature>
<evidence type="ECO:0000256" key="2">
    <source>
        <dbReference type="SAM" id="Phobius"/>
    </source>
</evidence>
<accession>A0A383VYS7</accession>
<reference evidence="3 4" key="1">
    <citation type="submission" date="2016-10" db="EMBL/GenBank/DDBJ databases">
        <authorList>
            <person name="Cai Z."/>
        </authorList>
    </citation>
    <scope>NUCLEOTIDE SEQUENCE [LARGE SCALE GENOMIC DNA]</scope>
</reference>
<organism evidence="3 4">
    <name type="scientific">Tetradesmus obliquus</name>
    <name type="common">Green alga</name>
    <name type="synonym">Acutodesmus obliquus</name>
    <dbReference type="NCBI Taxonomy" id="3088"/>
    <lineage>
        <taxon>Eukaryota</taxon>
        <taxon>Viridiplantae</taxon>
        <taxon>Chlorophyta</taxon>
        <taxon>core chlorophytes</taxon>
        <taxon>Chlorophyceae</taxon>
        <taxon>CS clade</taxon>
        <taxon>Sphaeropleales</taxon>
        <taxon>Scenedesmaceae</taxon>
        <taxon>Tetradesmus</taxon>
    </lineage>
</organism>